<keyword evidence="2" id="KW-1185">Reference proteome</keyword>
<dbReference type="RefSeq" id="WP_235012066.1">
    <property type="nucleotide sequence ID" value="NZ_FCOF02000008.1"/>
</dbReference>
<evidence type="ECO:0000313" key="1">
    <source>
        <dbReference type="EMBL" id="SAK57503.1"/>
    </source>
</evidence>
<proteinExistence type="predicted"/>
<comment type="caution">
    <text evidence="1">The sequence shown here is derived from an EMBL/GenBank/DDBJ whole genome shotgun (WGS) entry which is preliminary data.</text>
</comment>
<protein>
    <submittedName>
        <fullName evidence="1">Uncharacterized protein</fullName>
    </submittedName>
</protein>
<reference evidence="1" key="1">
    <citation type="submission" date="2016-01" db="EMBL/GenBank/DDBJ databases">
        <authorList>
            <person name="Peeters C."/>
        </authorList>
    </citation>
    <scope>NUCLEOTIDE SEQUENCE [LARGE SCALE GENOMIC DNA]</scope>
    <source>
        <strain evidence="1">LMG 29318</strain>
    </source>
</reference>
<dbReference type="Proteomes" id="UP000054870">
    <property type="component" value="Unassembled WGS sequence"/>
</dbReference>
<organism evidence="1 2">
    <name type="scientific">Caballeronia catudaia</name>
    <dbReference type="NCBI Taxonomy" id="1777136"/>
    <lineage>
        <taxon>Bacteria</taxon>
        <taxon>Pseudomonadati</taxon>
        <taxon>Pseudomonadota</taxon>
        <taxon>Betaproteobacteria</taxon>
        <taxon>Burkholderiales</taxon>
        <taxon>Burkholderiaceae</taxon>
        <taxon>Caballeronia</taxon>
    </lineage>
</organism>
<evidence type="ECO:0000313" key="2">
    <source>
        <dbReference type="Proteomes" id="UP000054870"/>
    </source>
</evidence>
<dbReference type="AlphaFoldDB" id="A0A158AI87"/>
<sequence>MSDTSTRRLLSGCAALLAFGTWYSFSAPHPHDWNALDRAVCDTQLPLERIAVDEARPVR</sequence>
<dbReference type="EMBL" id="FCOF02000008">
    <property type="protein sequence ID" value="SAK57503.1"/>
    <property type="molecule type" value="Genomic_DNA"/>
</dbReference>
<gene>
    <name evidence="1" type="ORF">AWB75_02228</name>
</gene>
<name>A0A158AI87_9BURK</name>
<accession>A0A158AI87</accession>